<organism evidence="9 10">
    <name type="scientific">Clostridium cylindrosporum DSM 605</name>
    <dbReference type="NCBI Taxonomy" id="1121307"/>
    <lineage>
        <taxon>Bacteria</taxon>
        <taxon>Bacillati</taxon>
        <taxon>Bacillota</taxon>
        <taxon>Clostridia</taxon>
        <taxon>Eubacteriales</taxon>
        <taxon>Clostridiaceae</taxon>
        <taxon>Clostridium</taxon>
    </lineage>
</organism>
<dbReference type="InterPro" id="IPR056738">
    <property type="entry name" value="NfeD1b_N"/>
</dbReference>
<dbReference type="InterPro" id="IPR002810">
    <property type="entry name" value="NfeD-like_C"/>
</dbReference>
<evidence type="ECO:0000256" key="3">
    <source>
        <dbReference type="ARBA" id="ARBA00022989"/>
    </source>
</evidence>
<feature type="domain" description="NfeD1b N-terminal" evidence="8">
    <location>
        <begin position="34"/>
        <end position="214"/>
    </location>
</feature>
<dbReference type="AlphaFoldDB" id="A0A0J8D6D4"/>
<dbReference type="PANTHER" id="PTHR33507">
    <property type="entry name" value="INNER MEMBRANE PROTEIN YBBJ"/>
    <property type="match status" value="1"/>
</dbReference>
<gene>
    <name evidence="9" type="ORF">CLCY_2c04120</name>
</gene>
<evidence type="ECO:0000256" key="1">
    <source>
        <dbReference type="ARBA" id="ARBA00004141"/>
    </source>
</evidence>
<dbReference type="InterPro" id="IPR056739">
    <property type="entry name" value="NfeD_membrane"/>
</dbReference>
<evidence type="ECO:0000259" key="8">
    <source>
        <dbReference type="Pfam" id="PF25145"/>
    </source>
</evidence>
<keyword evidence="9" id="KW-0378">Hydrolase</keyword>
<evidence type="ECO:0000256" key="2">
    <source>
        <dbReference type="ARBA" id="ARBA00022692"/>
    </source>
</evidence>
<dbReference type="PATRIC" id="fig|1121307.3.peg.1270"/>
<evidence type="ECO:0000313" key="9">
    <source>
        <dbReference type="EMBL" id="KMT21650.1"/>
    </source>
</evidence>
<evidence type="ECO:0000256" key="5">
    <source>
        <dbReference type="SAM" id="Phobius"/>
    </source>
</evidence>
<keyword evidence="9" id="KW-0645">Protease</keyword>
<dbReference type="STRING" id="1121307.CLCY_2c04120"/>
<dbReference type="GO" id="GO:0006508">
    <property type="term" value="P:proteolysis"/>
    <property type="evidence" value="ECO:0007669"/>
    <property type="project" value="UniProtKB-KW"/>
</dbReference>
<dbReference type="SUPFAM" id="SSF141322">
    <property type="entry name" value="NfeD domain-like"/>
    <property type="match status" value="1"/>
</dbReference>
<dbReference type="RefSeq" id="WP_048571067.1">
    <property type="nucleotide sequence ID" value="NZ_LFVU01000027.1"/>
</dbReference>
<dbReference type="Gene3D" id="2.40.50.140">
    <property type="entry name" value="Nucleic acid-binding proteins"/>
    <property type="match status" value="1"/>
</dbReference>
<dbReference type="Pfam" id="PF24961">
    <property type="entry name" value="NfeD_membrane"/>
    <property type="match status" value="1"/>
</dbReference>
<dbReference type="PANTHER" id="PTHR33507:SF3">
    <property type="entry name" value="INNER MEMBRANE PROTEIN YBBJ"/>
    <property type="match status" value="1"/>
</dbReference>
<reference evidence="9 10" key="1">
    <citation type="submission" date="2015-06" db="EMBL/GenBank/DDBJ databases">
        <title>Draft genome sequence of the purine-degrading Clostridium cylindrosporum HC-1 (DSM 605).</title>
        <authorList>
            <person name="Poehlein A."/>
            <person name="Schiel-Bengelsdorf B."/>
            <person name="Bengelsdorf F."/>
            <person name="Daniel R."/>
            <person name="Duerre P."/>
        </authorList>
    </citation>
    <scope>NUCLEOTIDE SEQUENCE [LARGE SCALE GENOMIC DNA]</scope>
    <source>
        <strain evidence="9 10">DSM 605</strain>
    </source>
</reference>
<feature type="domain" description="NfeD integral membrane" evidence="7">
    <location>
        <begin position="233"/>
        <end position="348"/>
    </location>
</feature>
<feature type="transmembrane region" description="Helical" evidence="5">
    <location>
        <begin position="255"/>
        <end position="274"/>
    </location>
</feature>
<dbReference type="Gene3D" id="3.90.226.10">
    <property type="entry name" value="2-enoyl-CoA Hydratase, Chain A, domain 1"/>
    <property type="match status" value="1"/>
</dbReference>
<keyword evidence="2 5" id="KW-0812">Transmembrane</keyword>
<dbReference type="SUPFAM" id="SSF52096">
    <property type="entry name" value="ClpP/crotonase"/>
    <property type="match status" value="1"/>
</dbReference>
<feature type="transmembrane region" description="Helical" evidence="5">
    <location>
        <begin position="232"/>
        <end position="248"/>
    </location>
</feature>
<feature type="domain" description="NfeD-like C-terminal" evidence="6">
    <location>
        <begin position="378"/>
        <end position="434"/>
    </location>
</feature>
<evidence type="ECO:0000259" key="6">
    <source>
        <dbReference type="Pfam" id="PF01957"/>
    </source>
</evidence>
<dbReference type="CDD" id="cd07021">
    <property type="entry name" value="Clp_protease_NfeD_like"/>
    <property type="match status" value="1"/>
</dbReference>
<keyword evidence="4 5" id="KW-0472">Membrane</keyword>
<keyword evidence="3 5" id="KW-1133">Transmembrane helix</keyword>
<name>A0A0J8D6D4_CLOCY</name>
<sequence length="437" mass="47167">MKKRSILFSLILITIIFTMFGIKESFAAASDKGVYVIPIKGDIGPSVETFVSNQLKKAEDLNIDIIVLDINTLGGKINSTLNLQETVKKYNSKFKFYSFINNKAESAGVMIALLGDKIFMTKDATIGSASVVPFDEKSNSAWSAMLKAQAESKGKPGSIAKATADYNIEIPGIKGKGTLLNMTSNDAIKLKFADGIASNITEVAKKVEYRGDKIIVAEKDFKVTLSEIISNQYVSILLLLLGIIALIAEMFIPSFGILGTLGATSIGVYFLGNIFAGNSTWWSLGIFVLGIILILIELGIPGFGAAGIGGLMLISISIVMSAETMKIGLFVMICSWLVAGIGIYVIIKYGFKRGLFSKVILKSNQEAKDFISYDIKKAEKLLGKEGVASSMLRPSGIAIIDGNTIDVQTNGDFIKEGTQIKVDKIEGNKIIVKKFNK</sequence>
<dbReference type="InterPro" id="IPR052165">
    <property type="entry name" value="Membrane_assoc_protease"/>
</dbReference>
<keyword evidence="10" id="KW-1185">Reference proteome</keyword>
<dbReference type="Pfam" id="PF25145">
    <property type="entry name" value="NfeD1b_N"/>
    <property type="match status" value="1"/>
</dbReference>
<dbReference type="Pfam" id="PF01957">
    <property type="entry name" value="NfeD"/>
    <property type="match status" value="1"/>
</dbReference>
<dbReference type="GO" id="GO:0005886">
    <property type="term" value="C:plasma membrane"/>
    <property type="evidence" value="ECO:0007669"/>
    <property type="project" value="TreeGrafter"/>
</dbReference>
<dbReference type="Proteomes" id="UP000036756">
    <property type="component" value="Unassembled WGS sequence"/>
</dbReference>
<dbReference type="GO" id="GO:0008233">
    <property type="term" value="F:peptidase activity"/>
    <property type="evidence" value="ECO:0007669"/>
    <property type="project" value="UniProtKB-KW"/>
</dbReference>
<evidence type="ECO:0000313" key="10">
    <source>
        <dbReference type="Proteomes" id="UP000036756"/>
    </source>
</evidence>
<feature type="transmembrane region" description="Helical" evidence="5">
    <location>
        <begin position="327"/>
        <end position="347"/>
    </location>
</feature>
<evidence type="ECO:0000259" key="7">
    <source>
        <dbReference type="Pfam" id="PF24961"/>
    </source>
</evidence>
<proteinExistence type="predicted"/>
<feature type="transmembrane region" description="Helical" evidence="5">
    <location>
        <begin position="303"/>
        <end position="321"/>
    </location>
</feature>
<dbReference type="EMBL" id="LFVU01000027">
    <property type="protein sequence ID" value="KMT21650.1"/>
    <property type="molecule type" value="Genomic_DNA"/>
</dbReference>
<evidence type="ECO:0000256" key="4">
    <source>
        <dbReference type="ARBA" id="ARBA00023136"/>
    </source>
</evidence>
<dbReference type="InterPro" id="IPR029045">
    <property type="entry name" value="ClpP/crotonase-like_dom_sf"/>
</dbReference>
<comment type="subcellular location">
    <subcellularLocation>
        <location evidence="1">Membrane</location>
        <topology evidence="1">Multi-pass membrane protein</topology>
    </subcellularLocation>
</comment>
<accession>A0A0J8D6D4</accession>
<dbReference type="InterPro" id="IPR012340">
    <property type="entry name" value="NA-bd_OB-fold"/>
</dbReference>
<protein>
    <submittedName>
        <fullName evidence="9">Membrane-bound serine protease</fullName>
    </submittedName>
</protein>
<comment type="caution">
    <text evidence="9">The sequence shown here is derived from an EMBL/GenBank/DDBJ whole genome shotgun (WGS) entry which is preliminary data.</text>
</comment>
<dbReference type="OrthoDB" id="9806253at2"/>